<sequence>MFIGRHKVFWKAFVPAMGLQTYYIANGFVGCEKAKPAKLKFSSNANSLPCLAPYRCSKLEGDSVQIRNRHQAITFNAKFGLLQKVTQMKGTQNVIDEEMAMYFSQESGAYFF</sequence>
<accession>A0ACB9FIR1</accession>
<gene>
    <name evidence="1" type="ORF">L6452_02199</name>
</gene>
<dbReference type="EMBL" id="CM042047">
    <property type="protein sequence ID" value="KAI3771047.1"/>
    <property type="molecule type" value="Genomic_DNA"/>
</dbReference>
<reference evidence="1 2" key="2">
    <citation type="journal article" date="2022" name="Mol. Ecol. Resour.">
        <title>The genomes of chicory, endive, great burdock and yacon provide insights into Asteraceae paleo-polyploidization history and plant inulin production.</title>
        <authorList>
            <person name="Fan W."/>
            <person name="Wang S."/>
            <person name="Wang H."/>
            <person name="Wang A."/>
            <person name="Jiang F."/>
            <person name="Liu H."/>
            <person name="Zhao H."/>
            <person name="Xu D."/>
            <person name="Zhang Y."/>
        </authorList>
    </citation>
    <scope>NUCLEOTIDE SEQUENCE [LARGE SCALE GENOMIC DNA]</scope>
    <source>
        <strain evidence="2">cv. Niubang</strain>
    </source>
</reference>
<name>A0ACB9FIR1_ARCLA</name>
<dbReference type="Proteomes" id="UP001055879">
    <property type="component" value="Linkage Group LG01"/>
</dbReference>
<reference evidence="2" key="1">
    <citation type="journal article" date="2022" name="Mol. Ecol. Resour.">
        <title>The genomes of chicory, endive, great burdock and yacon provide insights into Asteraceae palaeo-polyploidization history and plant inulin production.</title>
        <authorList>
            <person name="Fan W."/>
            <person name="Wang S."/>
            <person name="Wang H."/>
            <person name="Wang A."/>
            <person name="Jiang F."/>
            <person name="Liu H."/>
            <person name="Zhao H."/>
            <person name="Xu D."/>
            <person name="Zhang Y."/>
        </authorList>
    </citation>
    <scope>NUCLEOTIDE SEQUENCE [LARGE SCALE GENOMIC DNA]</scope>
    <source>
        <strain evidence="2">cv. Niubang</strain>
    </source>
</reference>
<evidence type="ECO:0000313" key="1">
    <source>
        <dbReference type="EMBL" id="KAI3771047.1"/>
    </source>
</evidence>
<organism evidence="1 2">
    <name type="scientific">Arctium lappa</name>
    <name type="common">Greater burdock</name>
    <name type="synonym">Lappa major</name>
    <dbReference type="NCBI Taxonomy" id="4217"/>
    <lineage>
        <taxon>Eukaryota</taxon>
        <taxon>Viridiplantae</taxon>
        <taxon>Streptophyta</taxon>
        <taxon>Embryophyta</taxon>
        <taxon>Tracheophyta</taxon>
        <taxon>Spermatophyta</taxon>
        <taxon>Magnoliopsida</taxon>
        <taxon>eudicotyledons</taxon>
        <taxon>Gunneridae</taxon>
        <taxon>Pentapetalae</taxon>
        <taxon>asterids</taxon>
        <taxon>campanulids</taxon>
        <taxon>Asterales</taxon>
        <taxon>Asteraceae</taxon>
        <taxon>Carduoideae</taxon>
        <taxon>Cardueae</taxon>
        <taxon>Arctiinae</taxon>
        <taxon>Arctium</taxon>
    </lineage>
</organism>
<keyword evidence="2" id="KW-1185">Reference proteome</keyword>
<protein>
    <submittedName>
        <fullName evidence="1">Uncharacterized protein</fullName>
    </submittedName>
</protein>
<evidence type="ECO:0000313" key="2">
    <source>
        <dbReference type="Proteomes" id="UP001055879"/>
    </source>
</evidence>
<comment type="caution">
    <text evidence="1">The sequence shown here is derived from an EMBL/GenBank/DDBJ whole genome shotgun (WGS) entry which is preliminary data.</text>
</comment>
<proteinExistence type="predicted"/>